<dbReference type="SUPFAM" id="SSF53822">
    <property type="entry name" value="Periplasmic binding protein-like I"/>
    <property type="match status" value="1"/>
</dbReference>
<keyword evidence="2" id="KW-0812">Transmembrane</keyword>
<evidence type="ECO:0000313" key="7">
    <source>
        <dbReference type="EMBL" id="OQV26234.1"/>
    </source>
</evidence>
<evidence type="ECO:0000256" key="5">
    <source>
        <dbReference type="SAM" id="SignalP"/>
    </source>
</evidence>
<comment type="caution">
    <text evidence="7">The sequence shown here is derived from an EMBL/GenBank/DDBJ whole genome shotgun (WGS) entry which is preliminary data.</text>
</comment>
<evidence type="ECO:0000313" key="8">
    <source>
        <dbReference type="Proteomes" id="UP000192578"/>
    </source>
</evidence>
<organism evidence="7 8">
    <name type="scientific">Hypsibius exemplaris</name>
    <name type="common">Freshwater tardigrade</name>
    <dbReference type="NCBI Taxonomy" id="2072580"/>
    <lineage>
        <taxon>Eukaryota</taxon>
        <taxon>Metazoa</taxon>
        <taxon>Ecdysozoa</taxon>
        <taxon>Tardigrada</taxon>
        <taxon>Eutardigrada</taxon>
        <taxon>Parachela</taxon>
        <taxon>Hypsibioidea</taxon>
        <taxon>Hypsibiidae</taxon>
        <taxon>Hypsibius</taxon>
    </lineage>
</organism>
<feature type="chain" id="PRO_5013297621" description="Receptor ligand binding region domain-containing protein" evidence="5">
    <location>
        <begin position="24"/>
        <end position="526"/>
    </location>
</feature>
<keyword evidence="4" id="KW-0472">Membrane</keyword>
<dbReference type="OrthoDB" id="6142301at2759"/>
<dbReference type="EMBL" id="MTYJ01000001">
    <property type="protein sequence ID" value="OQV26234.1"/>
    <property type="molecule type" value="Genomic_DNA"/>
</dbReference>
<evidence type="ECO:0000256" key="3">
    <source>
        <dbReference type="ARBA" id="ARBA00022989"/>
    </source>
</evidence>
<dbReference type="CDD" id="cd06352">
    <property type="entry name" value="PBP1_NPR_GC-like"/>
    <property type="match status" value="1"/>
</dbReference>
<comment type="subcellular location">
    <subcellularLocation>
        <location evidence="1">Membrane</location>
    </subcellularLocation>
</comment>
<evidence type="ECO:0000259" key="6">
    <source>
        <dbReference type="Pfam" id="PF01094"/>
    </source>
</evidence>
<keyword evidence="3" id="KW-1133">Transmembrane helix</keyword>
<evidence type="ECO:0000256" key="1">
    <source>
        <dbReference type="ARBA" id="ARBA00004370"/>
    </source>
</evidence>
<dbReference type="InterPro" id="IPR028082">
    <property type="entry name" value="Peripla_BP_I"/>
</dbReference>
<feature type="domain" description="Receptor ligand binding region" evidence="6">
    <location>
        <begin position="112"/>
        <end position="405"/>
    </location>
</feature>
<protein>
    <recommendedName>
        <fullName evidence="6">Receptor ligand binding region domain-containing protein</fullName>
    </recommendedName>
</protein>
<evidence type="ECO:0000256" key="4">
    <source>
        <dbReference type="ARBA" id="ARBA00023136"/>
    </source>
</evidence>
<reference evidence="8" key="1">
    <citation type="submission" date="2017-01" db="EMBL/GenBank/DDBJ databases">
        <title>Comparative genomics of anhydrobiosis in the tardigrade Hypsibius dujardini.</title>
        <authorList>
            <person name="Yoshida Y."/>
            <person name="Koutsovoulos G."/>
            <person name="Laetsch D."/>
            <person name="Stevens L."/>
            <person name="Kumar S."/>
            <person name="Horikawa D."/>
            <person name="Ishino K."/>
            <person name="Komine S."/>
            <person name="Tomita M."/>
            <person name="Blaxter M."/>
            <person name="Arakawa K."/>
        </authorList>
    </citation>
    <scope>NUCLEOTIDE SEQUENCE [LARGE SCALE GENOMIC DNA]</scope>
    <source>
        <strain evidence="8">Z151</strain>
    </source>
</reference>
<keyword evidence="8" id="KW-1185">Reference proteome</keyword>
<dbReference type="GO" id="GO:0016020">
    <property type="term" value="C:membrane"/>
    <property type="evidence" value="ECO:0007669"/>
    <property type="project" value="UniProtKB-SubCell"/>
</dbReference>
<gene>
    <name evidence="7" type="ORF">BV898_00352</name>
</gene>
<proteinExistence type="predicted"/>
<feature type="signal peptide" evidence="5">
    <location>
        <begin position="1"/>
        <end position="23"/>
    </location>
</feature>
<dbReference type="Proteomes" id="UP000192578">
    <property type="component" value="Unassembled WGS sequence"/>
</dbReference>
<dbReference type="AlphaFoldDB" id="A0A1W0XFI2"/>
<dbReference type="Gene3D" id="3.40.50.2300">
    <property type="match status" value="1"/>
</dbReference>
<dbReference type="InterPro" id="IPR001828">
    <property type="entry name" value="ANF_lig-bd_rcpt"/>
</dbReference>
<sequence>MKLFLWWCFVYFLCLTFIPSVRESLNAAAARTADVEIVTPAYFGVDSLTSRIQTDPAFVTGLAALRRSWPQLHVTHRFLMSNSPFCFDLKAETMFLLSQWYYRDRRPNSIPVILATGCQEVEYINYLASHWNVLMLITINTDSKSANKAISPTWITNSPLQRNGAALIALTQRYNWTTVLVVTVMTAPPFYQLVTRSIEEGVVNIPKFKLTVWKLQSGGSNRSETINLLASARLITRVMWFMGDSNSLRRFLVVASDLGMTNGDFIYLTVVTASNVKLFGNWTWNYYDNDDEKARLAYQAVLHMEMSQPPTGQSGQSLINTWRNLSTLPSNELTLQFLASTHAAFHLLGEVLTQAVAASHNRNDLENGTLLASQFFNRSFEVETGVIKINHFGARLTTVSIKQFNNESARLEEFLNAEENEDGLFPLQSVAPITWFGGSLFPANEPFCGYDGLRSICAPNDVSFLSSSECNGIVLRCRKSPVCIVGSRCYYCAFHLHAHSNCNQKGIAPFPVAKNLVDSRRRSTAD</sequence>
<accession>A0A1W0XFI2</accession>
<dbReference type="Pfam" id="PF01094">
    <property type="entry name" value="ANF_receptor"/>
    <property type="match status" value="1"/>
</dbReference>
<evidence type="ECO:0000256" key="2">
    <source>
        <dbReference type="ARBA" id="ARBA00022692"/>
    </source>
</evidence>
<name>A0A1W0XFI2_HYPEX</name>
<keyword evidence="5" id="KW-0732">Signal</keyword>